<dbReference type="InterPro" id="IPR052035">
    <property type="entry name" value="ZnF_BED_domain_contain"/>
</dbReference>
<dbReference type="GO" id="GO:0005634">
    <property type="term" value="C:nucleus"/>
    <property type="evidence" value="ECO:0007669"/>
    <property type="project" value="UniProtKB-SubCell"/>
</dbReference>
<evidence type="ECO:0000256" key="1">
    <source>
        <dbReference type="ARBA" id="ARBA00004123"/>
    </source>
</evidence>
<dbReference type="GO" id="GO:0008270">
    <property type="term" value="F:zinc ion binding"/>
    <property type="evidence" value="ECO:0007669"/>
    <property type="project" value="UniProtKB-KW"/>
</dbReference>
<keyword evidence="3" id="KW-0863">Zinc-finger</keyword>
<protein>
    <submittedName>
        <fullName evidence="6">Uncharacterized protein</fullName>
    </submittedName>
</protein>
<dbReference type="Proteomes" id="UP000313359">
    <property type="component" value="Unassembled WGS sequence"/>
</dbReference>
<keyword evidence="2" id="KW-0479">Metal-binding</keyword>
<proteinExistence type="predicted"/>
<evidence type="ECO:0000256" key="2">
    <source>
        <dbReference type="ARBA" id="ARBA00022723"/>
    </source>
</evidence>
<dbReference type="PANTHER" id="PTHR46481:SF10">
    <property type="entry name" value="ZINC FINGER BED DOMAIN-CONTAINING PROTEIN 39"/>
    <property type="match status" value="1"/>
</dbReference>
<accession>A0A5C2RM77</accession>
<dbReference type="PANTHER" id="PTHR46481">
    <property type="entry name" value="ZINC FINGER BED DOMAIN-CONTAINING PROTEIN 4"/>
    <property type="match status" value="1"/>
</dbReference>
<keyword evidence="5" id="KW-0539">Nucleus</keyword>
<keyword evidence="4" id="KW-0862">Zinc</keyword>
<evidence type="ECO:0000256" key="4">
    <source>
        <dbReference type="ARBA" id="ARBA00022833"/>
    </source>
</evidence>
<feature type="non-terminal residue" evidence="6">
    <location>
        <position position="178"/>
    </location>
</feature>
<evidence type="ECO:0000256" key="5">
    <source>
        <dbReference type="ARBA" id="ARBA00023242"/>
    </source>
</evidence>
<evidence type="ECO:0000313" key="7">
    <source>
        <dbReference type="Proteomes" id="UP000313359"/>
    </source>
</evidence>
<keyword evidence="7" id="KW-1185">Reference proteome</keyword>
<name>A0A5C2RM77_9APHY</name>
<feature type="non-terminal residue" evidence="6">
    <location>
        <position position="1"/>
    </location>
</feature>
<reference evidence="6" key="1">
    <citation type="journal article" date="2018" name="Genome Biol. Evol.">
        <title>Genomics and development of Lentinus tigrinus, a white-rot wood-decaying mushroom with dimorphic fruiting bodies.</title>
        <authorList>
            <person name="Wu B."/>
            <person name="Xu Z."/>
            <person name="Knudson A."/>
            <person name="Carlson A."/>
            <person name="Chen N."/>
            <person name="Kovaka S."/>
            <person name="LaButti K."/>
            <person name="Lipzen A."/>
            <person name="Pennachio C."/>
            <person name="Riley R."/>
            <person name="Schakwitz W."/>
            <person name="Umezawa K."/>
            <person name="Ohm R.A."/>
            <person name="Grigoriev I.V."/>
            <person name="Nagy L.G."/>
            <person name="Gibbons J."/>
            <person name="Hibbett D."/>
        </authorList>
    </citation>
    <scope>NUCLEOTIDE SEQUENCE [LARGE SCALE GENOMIC DNA]</scope>
    <source>
        <strain evidence="6">ALCF2SS1-6</strain>
    </source>
</reference>
<dbReference type="OrthoDB" id="2740733at2759"/>
<evidence type="ECO:0000256" key="3">
    <source>
        <dbReference type="ARBA" id="ARBA00022771"/>
    </source>
</evidence>
<dbReference type="EMBL" id="ML122344">
    <property type="protein sequence ID" value="RPD52702.1"/>
    <property type="molecule type" value="Genomic_DNA"/>
</dbReference>
<comment type="subcellular location">
    <subcellularLocation>
        <location evidence="1">Nucleus</location>
    </subcellularLocation>
</comment>
<dbReference type="AlphaFoldDB" id="A0A5C2RM77"/>
<sequence>SEVYTHFTMPPEIIEEDGIIKYRFYCLRHPSDYVTRSRTDSSMSNLNGHVDICDPVPVGGQHSITQFASGSTYNKAKFRYLTTTWVTSCYRPFAIVDNLPLQDMFKMLYAKVDIPSPSTVSRDVKEAFELLKGAVAAYLQPSAQRQRSVIHIVFDGWTAPHVILFLGVVVAFEQAGEL</sequence>
<organism evidence="6 7">
    <name type="scientific">Lentinus tigrinus ALCF2SS1-6</name>
    <dbReference type="NCBI Taxonomy" id="1328759"/>
    <lineage>
        <taxon>Eukaryota</taxon>
        <taxon>Fungi</taxon>
        <taxon>Dikarya</taxon>
        <taxon>Basidiomycota</taxon>
        <taxon>Agaricomycotina</taxon>
        <taxon>Agaricomycetes</taxon>
        <taxon>Polyporales</taxon>
        <taxon>Polyporaceae</taxon>
        <taxon>Lentinus</taxon>
    </lineage>
</organism>
<evidence type="ECO:0000313" key="6">
    <source>
        <dbReference type="EMBL" id="RPD52702.1"/>
    </source>
</evidence>
<gene>
    <name evidence="6" type="ORF">L227DRAFT_467329</name>
</gene>